<proteinExistence type="predicted"/>
<protein>
    <recommendedName>
        <fullName evidence="2">DUF3486 family protein</fullName>
    </recommendedName>
</protein>
<dbReference type="EMBL" id="LT575490">
    <property type="protein sequence ID" value="SAY44540.1"/>
    <property type="molecule type" value="Genomic_DNA"/>
</dbReference>
<name>A0A1C3HHL0_SERMA</name>
<evidence type="ECO:0008006" key="2">
    <source>
        <dbReference type="Google" id="ProtNLM"/>
    </source>
</evidence>
<dbReference type="Pfam" id="PF11985">
    <property type="entry name" value="Phage_Mu_Gp27"/>
    <property type="match status" value="1"/>
</dbReference>
<sequence>MAPRSHIEVLPQPVREWLDRALTERNFSGYRELETLLREKGYSIGRAQISRYGQKVQRRFAAIREATEMARIITEGAADDEDHRSEAIIATLQADMITALIDVRELDDDKINPAARAALLAKVSKDVSPLLRSSLSLKRFQAEVNAKLDELEQEVRNNDGRVSLETVQRVRSQIYGIIK</sequence>
<gene>
    <name evidence="1" type="ORF">PWN146_03250</name>
</gene>
<dbReference type="AlphaFoldDB" id="A0A1C3HHL0"/>
<dbReference type="InterPro" id="IPR021874">
    <property type="entry name" value="Phage_Mu_Gp27"/>
</dbReference>
<accession>A0A1C3HHL0</accession>
<reference evidence="1" key="1">
    <citation type="submission" date="2016-05" db="EMBL/GenBank/DDBJ databases">
        <authorList>
            <person name="Cock P.J.A."/>
            <person name="Cock P.J.A."/>
        </authorList>
    </citation>
    <scope>NUCLEOTIDE SEQUENCE</scope>
    <source>
        <strain evidence="1">PWN146_assembly</strain>
    </source>
</reference>
<evidence type="ECO:0000313" key="1">
    <source>
        <dbReference type="EMBL" id="SAY44540.1"/>
    </source>
</evidence>
<organism evidence="1">
    <name type="scientific">Serratia marcescens</name>
    <dbReference type="NCBI Taxonomy" id="615"/>
    <lineage>
        <taxon>Bacteria</taxon>
        <taxon>Pseudomonadati</taxon>
        <taxon>Pseudomonadota</taxon>
        <taxon>Gammaproteobacteria</taxon>
        <taxon>Enterobacterales</taxon>
        <taxon>Yersiniaceae</taxon>
        <taxon>Serratia</taxon>
    </lineage>
</organism>